<comment type="caution">
    <text evidence="1">The sequence shown here is derived from an EMBL/GenBank/DDBJ whole genome shotgun (WGS) entry which is preliminary data.</text>
</comment>
<reference evidence="2" key="1">
    <citation type="journal article" date="2022" name="Nat. Commun.">
        <title>Chromosome evolution and the genetic basis of agronomically important traits in greater yam.</title>
        <authorList>
            <person name="Bredeson J.V."/>
            <person name="Lyons J.B."/>
            <person name="Oniyinde I.O."/>
            <person name="Okereke N.R."/>
            <person name="Kolade O."/>
            <person name="Nnabue I."/>
            <person name="Nwadili C.O."/>
            <person name="Hribova E."/>
            <person name="Parker M."/>
            <person name="Nwogha J."/>
            <person name="Shu S."/>
            <person name="Carlson J."/>
            <person name="Kariba R."/>
            <person name="Muthemba S."/>
            <person name="Knop K."/>
            <person name="Barton G.J."/>
            <person name="Sherwood A.V."/>
            <person name="Lopez-Montes A."/>
            <person name="Asiedu R."/>
            <person name="Jamnadass R."/>
            <person name="Muchugi A."/>
            <person name="Goodstein D."/>
            <person name="Egesi C.N."/>
            <person name="Featherston J."/>
            <person name="Asfaw A."/>
            <person name="Simpson G.G."/>
            <person name="Dolezel J."/>
            <person name="Hendre P.S."/>
            <person name="Van Deynze A."/>
            <person name="Kumar P.L."/>
            <person name="Obidiegwu J.E."/>
            <person name="Bhattacharjee R."/>
            <person name="Rokhsar D.S."/>
        </authorList>
    </citation>
    <scope>NUCLEOTIDE SEQUENCE [LARGE SCALE GENOMIC DNA]</scope>
    <source>
        <strain evidence="2">cv. TDa95/00328</strain>
    </source>
</reference>
<organism evidence="1 2">
    <name type="scientific">Dioscorea alata</name>
    <name type="common">Purple yam</name>
    <dbReference type="NCBI Taxonomy" id="55571"/>
    <lineage>
        <taxon>Eukaryota</taxon>
        <taxon>Viridiplantae</taxon>
        <taxon>Streptophyta</taxon>
        <taxon>Embryophyta</taxon>
        <taxon>Tracheophyta</taxon>
        <taxon>Spermatophyta</taxon>
        <taxon>Magnoliopsida</taxon>
        <taxon>Liliopsida</taxon>
        <taxon>Dioscoreales</taxon>
        <taxon>Dioscoreaceae</taxon>
        <taxon>Dioscorea</taxon>
    </lineage>
</organism>
<evidence type="ECO:0000313" key="1">
    <source>
        <dbReference type="EMBL" id="KAH7652554.1"/>
    </source>
</evidence>
<dbReference type="Proteomes" id="UP000827976">
    <property type="component" value="Chromosome 19"/>
</dbReference>
<keyword evidence="2" id="KW-1185">Reference proteome</keyword>
<proteinExistence type="predicted"/>
<sequence>MGMTSSLSESQSVEHHAILVDYNDGGASGSGGLGDPLLRHGLKDQEQDEDGASFLRTSFNGLNALSGVGILSIPYALAEGGWLSLILLFMIAIICCYTGLLLKRCTDANPSVRTYPDIGGLAFGYKGRVVVSVFMYVEIFLVAIGFLILEGDNLDNLFPGMSLEIGDFRIAGKQFFVVLIALVILPTTWLKNLGVLAYVSAGGVLASVIIVFSVLWAATFDGVGFHQRGRPLNVAGLPTSLGLYAFCYCGHAVFPTISNSMKNKAQYPKVLVLCFVLCTINYASMAVLGYLMYGDEVKSQVTLNLPLGHLSSKIAIYTALINPFTKYALVITPIANAIEERLRVYNKRSSSLLVRTLLVSSTVIIAIMVPFFADLMSFIGSLLSVIVSMLLPCICYLMIFKDSRKSKIELVFIVLILVFGVLVASLGSYTSLKKIIQEM</sequence>
<name>A0ACB7TWW5_DIOAL</name>
<protein>
    <submittedName>
        <fullName evidence="1">Solute carrier family 32 (Vesicular inhibitory amino acid transporter) protein</fullName>
    </submittedName>
</protein>
<evidence type="ECO:0000313" key="2">
    <source>
        <dbReference type="Proteomes" id="UP000827976"/>
    </source>
</evidence>
<dbReference type="EMBL" id="CM037029">
    <property type="protein sequence ID" value="KAH7652554.1"/>
    <property type="molecule type" value="Genomic_DNA"/>
</dbReference>
<accession>A0ACB7TWW5</accession>
<gene>
    <name evidence="1" type="ORF">IHE45_19G025400</name>
</gene>